<evidence type="ECO:0000313" key="1">
    <source>
        <dbReference type="EMBL" id="THB61365.1"/>
    </source>
</evidence>
<dbReference type="OrthoDB" id="2193479at2"/>
<dbReference type="AlphaFoldDB" id="A0A4S3B8T3"/>
<sequence>MNYKTRSCSLDFDIKENTYNLQRNVGDQITFHVLNDTRNYSGIILKKYTNSCLVDISMNCNLTEEEQRAFNGRIVISYKMIV</sequence>
<dbReference type="EMBL" id="SDGV01000014">
    <property type="protein sequence ID" value="THB61365.1"/>
    <property type="molecule type" value="Genomic_DNA"/>
</dbReference>
<evidence type="ECO:0000313" key="2">
    <source>
        <dbReference type="Proteomes" id="UP000310506"/>
    </source>
</evidence>
<dbReference type="Proteomes" id="UP000310506">
    <property type="component" value="Unassembled WGS sequence"/>
</dbReference>
<name>A0A4S3B8T3_9ENTE</name>
<proteinExistence type="predicted"/>
<comment type="caution">
    <text evidence="1">The sequence shown here is derived from an EMBL/GenBank/DDBJ whole genome shotgun (WGS) entry which is preliminary data.</text>
</comment>
<keyword evidence="2" id="KW-1185">Reference proteome</keyword>
<accession>A0A4S3B8T3</accession>
<organism evidence="1 2">
    <name type="scientific">Vagococcus silagei</name>
    <dbReference type="NCBI Taxonomy" id="2508885"/>
    <lineage>
        <taxon>Bacteria</taxon>
        <taxon>Bacillati</taxon>
        <taxon>Bacillota</taxon>
        <taxon>Bacilli</taxon>
        <taxon>Lactobacillales</taxon>
        <taxon>Enterococcaceae</taxon>
        <taxon>Vagococcus</taxon>
    </lineage>
</organism>
<reference evidence="1 2" key="1">
    <citation type="submission" date="2019-01" db="EMBL/GenBank/DDBJ databases">
        <title>Vagococcus silagei sp. nov. isolated from brewer's grain.</title>
        <authorList>
            <person name="Guu J.-R."/>
        </authorList>
    </citation>
    <scope>NUCLEOTIDE SEQUENCE [LARGE SCALE GENOMIC DNA]</scope>
    <source>
        <strain evidence="1 2">2B-2</strain>
    </source>
</reference>
<dbReference type="RefSeq" id="WP_136136828.1">
    <property type="nucleotide sequence ID" value="NZ_SDGV01000014.1"/>
</dbReference>
<gene>
    <name evidence="1" type="ORF">ESZ54_06345</name>
</gene>
<protein>
    <submittedName>
        <fullName evidence="1">DUF2187 domain-containing protein</fullName>
    </submittedName>
</protein>